<evidence type="ECO:0000313" key="3">
    <source>
        <dbReference type="Proteomes" id="UP001367676"/>
    </source>
</evidence>
<keyword evidence="3" id="KW-1185">Reference proteome</keyword>
<protein>
    <submittedName>
        <fullName evidence="2">Uncharacterized protein</fullName>
    </submittedName>
</protein>
<gene>
    <name evidence="2" type="ORF">V9T40_004582</name>
</gene>
<comment type="caution">
    <text evidence="2">The sequence shown here is derived from an EMBL/GenBank/DDBJ whole genome shotgun (WGS) entry which is preliminary data.</text>
</comment>
<dbReference type="EMBL" id="JBBCAQ010000004">
    <property type="protein sequence ID" value="KAK7604309.1"/>
    <property type="molecule type" value="Genomic_DNA"/>
</dbReference>
<sequence length="76" mass="9209">MSTKRKMRAAQIPTHTRTEPRHRNDKWSRYLPHIYRDRCCKLWYIRYKCLLAATNIQSLHSSVPSSYHYGVQFRTP</sequence>
<organism evidence="2 3">
    <name type="scientific">Parthenolecanium corni</name>
    <dbReference type="NCBI Taxonomy" id="536013"/>
    <lineage>
        <taxon>Eukaryota</taxon>
        <taxon>Metazoa</taxon>
        <taxon>Ecdysozoa</taxon>
        <taxon>Arthropoda</taxon>
        <taxon>Hexapoda</taxon>
        <taxon>Insecta</taxon>
        <taxon>Pterygota</taxon>
        <taxon>Neoptera</taxon>
        <taxon>Paraneoptera</taxon>
        <taxon>Hemiptera</taxon>
        <taxon>Sternorrhyncha</taxon>
        <taxon>Coccoidea</taxon>
        <taxon>Coccidae</taxon>
        <taxon>Parthenolecanium</taxon>
    </lineage>
</organism>
<feature type="region of interest" description="Disordered" evidence="1">
    <location>
        <begin position="1"/>
        <end position="23"/>
    </location>
</feature>
<proteinExistence type="predicted"/>
<dbReference type="Proteomes" id="UP001367676">
    <property type="component" value="Unassembled WGS sequence"/>
</dbReference>
<accession>A0AAN9YAJ8</accession>
<evidence type="ECO:0000256" key="1">
    <source>
        <dbReference type="SAM" id="MobiDB-lite"/>
    </source>
</evidence>
<name>A0AAN9YAJ8_9HEMI</name>
<evidence type="ECO:0000313" key="2">
    <source>
        <dbReference type="EMBL" id="KAK7604309.1"/>
    </source>
</evidence>
<reference evidence="2 3" key="1">
    <citation type="submission" date="2024-03" db="EMBL/GenBank/DDBJ databases">
        <title>Adaptation during the transition from Ophiocordyceps entomopathogen to insect associate is accompanied by gene loss and intensified selection.</title>
        <authorList>
            <person name="Ward C.M."/>
            <person name="Onetto C.A."/>
            <person name="Borneman A.R."/>
        </authorList>
    </citation>
    <scope>NUCLEOTIDE SEQUENCE [LARGE SCALE GENOMIC DNA]</scope>
    <source>
        <strain evidence="2">AWRI1</strain>
        <tissue evidence="2">Single Adult Female</tissue>
    </source>
</reference>
<dbReference type="AlphaFoldDB" id="A0AAN9YAJ8"/>